<feature type="compositionally biased region" description="Basic and acidic residues" evidence="1">
    <location>
        <begin position="418"/>
        <end position="457"/>
    </location>
</feature>
<dbReference type="PANTHER" id="PTHR23247:SF2">
    <property type="entry name" value="COILED-COIL DOMAIN-CONTAINING PROTEIN 34"/>
    <property type="match status" value="1"/>
</dbReference>
<feature type="region of interest" description="Disordered" evidence="1">
    <location>
        <begin position="497"/>
        <end position="518"/>
    </location>
</feature>
<feature type="compositionally biased region" description="Basic residues" evidence="1">
    <location>
        <begin position="507"/>
        <end position="518"/>
    </location>
</feature>
<protein>
    <recommendedName>
        <fullName evidence="2">Coiled-coil domain-containing protein</fullName>
    </recommendedName>
</protein>
<dbReference type="InterPro" id="IPR025259">
    <property type="entry name" value="CCDC34/181"/>
</dbReference>
<dbReference type="InterPro" id="IPR045323">
    <property type="entry name" value="CCDC34"/>
</dbReference>
<evidence type="ECO:0000259" key="2">
    <source>
        <dbReference type="Pfam" id="PF13904"/>
    </source>
</evidence>
<feature type="region of interest" description="Disordered" evidence="1">
    <location>
        <begin position="146"/>
        <end position="188"/>
    </location>
</feature>
<keyword evidence="4" id="KW-1185">Reference proteome</keyword>
<accession>A0AAD8EBU1</accession>
<dbReference type="AlphaFoldDB" id="A0AAD8EBU1"/>
<feature type="region of interest" description="Disordered" evidence="1">
    <location>
        <begin position="418"/>
        <end position="482"/>
    </location>
</feature>
<dbReference type="Pfam" id="PF13904">
    <property type="entry name" value="CCDC34"/>
    <property type="match status" value="1"/>
</dbReference>
<feature type="compositionally biased region" description="Basic and acidic residues" evidence="1">
    <location>
        <begin position="497"/>
        <end position="506"/>
    </location>
</feature>
<evidence type="ECO:0000313" key="4">
    <source>
        <dbReference type="Proteomes" id="UP001233999"/>
    </source>
</evidence>
<sequence>MGDDISDENLSCKPNVIIPKLNGLSMIKTGHLKETLVHKNGYIHQNGIKISSSGSQVMFVNSAVYVEKSTAPKSYSQGDRNYKKIDKFHLDSDSVEDGKLLKNKNLTKKPLNHINGVVCNGAGDRLSSPVRWTNICEPRKISSDKIQNNDEDLTDNLPSSKDSQSSSFCSISGEECSSTGSSSEDGIRNDTKVIDSYIEKPPIDDRRLTVEEEIVEPVNSLQRLLYRSYSNVDKGKASPVANKTSSRVTENNLSSPCSAVAVPRRSARLTNSSYISTFPEKVIRKKILNALAEKGDVNYITIECKGLLPHNWENLISYDDLTWFRWYISKLEQDKQRREIKKNIQIQLREEEEKEREQRLHKYQLYEENLQAWIERKKKEDAARREKEKLLELEKQKEALKREKIEKASIKSRIEWNKRKESEKKEQQLKKVQERQQKEQEERIRAQKNKEAFETWRKMAKNRPKPMSVAIKDHKGRSDPALARLYWNPNPWRNILEESKNVPKDPGKKKKLTKPCST</sequence>
<organism evidence="3 4">
    <name type="scientific">Diploptera punctata</name>
    <name type="common">Pacific beetle cockroach</name>
    <dbReference type="NCBI Taxonomy" id="6984"/>
    <lineage>
        <taxon>Eukaryota</taxon>
        <taxon>Metazoa</taxon>
        <taxon>Ecdysozoa</taxon>
        <taxon>Arthropoda</taxon>
        <taxon>Hexapoda</taxon>
        <taxon>Insecta</taxon>
        <taxon>Pterygota</taxon>
        <taxon>Neoptera</taxon>
        <taxon>Polyneoptera</taxon>
        <taxon>Dictyoptera</taxon>
        <taxon>Blattodea</taxon>
        <taxon>Blaberoidea</taxon>
        <taxon>Blaberidae</taxon>
        <taxon>Diplopterinae</taxon>
        <taxon>Diploptera</taxon>
    </lineage>
</organism>
<evidence type="ECO:0000256" key="1">
    <source>
        <dbReference type="SAM" id="MobiDB-lite"/>
    </source>
</evidence>
<dbReference type="PANTHER" id="PTHR23247">
    <property type="entry name" value="NY-REN-41 ANTIGEN L15 -RELATED"/>
    <property type="match status" value="1"/>
</dbReference>
<gene>
    <name evidence="3" type="ORF">L9F63_021550</name>
</gene>
<name>A0AAD8EBU1_DIPPU</name>
<feature type="compositionally biased region" description="Low complexity" evidence="1">
    <location>
        <begin position="159"/>
        <end position="184"/>
    </location>
</feature>
<dbReference type="EMBL" id="JASPKZ010007465">
    <property type="protein sequence ID" value="KAJ9584114.1"/>
    <property type="molecule type" value="Genomic_DNA"/>
</dbReference>
<feature type="domain" description="Coiled-coil" evidence="2">
    <location>
        <begin position="322"/>
        <end position="492"/>
    </location>
</feature>
<reference evidence="3" key="2">
    <citation type="submission" date="2023-05" db="EMBL/GenBank/DDBJ databases">
        <authorList>
            <person name="Fouks B."/>
        </authorList>
    </citation>
    <scope>NUCLEOTIDE SEQUENCE</scope>
    <source>
        <strain evidence="3">Stay&amp;Tobe</strain>
        <tissue evidence="3">Testes</tissue>
    </source>
</reference>
<dbReference type="Proteomes" id="UP001233999">
    <property type="component" value="Unassembled WGS sequence"/>
</dbReference>
<reference evidence="3" key="1">
    <citation type="journal article" date="2023" name="IScience">
        <title>Live-bearing cockroach genome reveals convergent evolutionary mechanisms linked to viviparity in insects and beyond.</title>
        <authorList>
            <person name="Fouks B."/>
            <person name="Harrison M.C."/>
            <person name="Mikhailova A.A."/>
            <person name="Marchal E."/>
            <person name="English S."/>
            <person name="Carruthers M."/>
            <person name="Jennings E.C."/>
            <person name="Chiamaka E.L."/>
            <person name="Frigard R.A."/>
            <person name="Pippel M."/>
            <person name="Attardo G.M."/>
            <person name="Benoit J.B."/>
            <person name="Bornberg-Bauer E."/>
            <person name="Tobe S.S."/>
        </authorList>
    </citation>
    <scope>NUCLEOTIDE SEQUENCE</scope>
    <source>
        <strain evidence="3">Stay&amp;Tobe</strain>
    </source>
</reference>
<evidence type="ECO:0000313" key="3">
    <source>
        <dbReference type="EMBL" id="KAJ9584114.1"/>
    </source>
</evidence>
<proteinExistence type="predicted"/>
<comment type="caution">
    <text evidence="3">The sequence shown here is derived from an EMBL/GenBank/DDBJ whole genome shotgun (WGS) entry which is preliminary data.</text>
</comment>